<dbReference type="GO" id="GO:0005509">
    <property type="term" value="F:calcium ion binding"/>
    <property type="evidence" value="ECO:0007669"/>
    <property type="project" value="InterPro"/>
</dbReference>
<dbReference type="GO" id="GO:0005576">
    <property type="term" value="C:extracellular region"/>
    <property type="evidence" value="ECO:0007669"/>
    <property type="project" value="UniProtKB-SubCell"/>
</dbReference>
<dbReference type="GO" id="GO:0016787">
    <property type="term" value="F:hydrolase activity"/>
    <property type="evidence" value="ECO:0007669"/>
    <property type="project" value="UniProtKB-KW"/>
</dbReference>
<dbReference type="Gene3D" id="2.150.10.10">
    <property type="entry name" value="Serralysin-like metalloprotease, C-terminal"/>
    <property type="match status" value="3"/>
</dbReference>
<dbReference type="PANTHER" id="PTHR38340:SF1">
    <property type="entry name" value="S-LAYER PROTEIN"/>
    <property type="match status" value="1"/>
</dbReference>
<sequence length="991" mass="104828">MTVKHQQSDNSENRLAALDVAPDVLELPEDQVVIDVDGIDNITTQDGNDIILGLDGHDDIQANGGDDIIDGGSQDDFIQAGSGDDFVNGGSGYDHVVGENGNDVLLGDDFSQHLILDPVSGELTVDFSHATTADMGQAKVFNPDGTEAVLFESNGRFGVIGNDESGVAGQIGYSFEDEGQKGDRTGASEVLSISVDEHSYAAQVSIDKLFKDEGKSEGSKVRDIDEVGVWTVLRDGIVIERGYFTAGEFDQATLDAYGLDPATDNLKVLSGGNGRSNGIFTIEPEDTGFVAFDEIQFSAAIGHFDKSGYGYLDSSDFFVREVKTVALESDPSDSSFDDLYGGNDDDVLLGGDGADWLFGDDRHNFEGTPSIDLSAARASNPVSGTGVVSQGQDGGVGVEGNQESGVADQLGHTFDPDTLQGESETLTYNLGEDQYAARVQIDRLFADEALNGANEVGVWTVFNDGKIVASGYFTSKDIDPATLETFGIDLSDNIKVLANNSDSTDDGFFDITPQDTNGQSFDQIQFSAADGVFDKTGSQYWDSSDYFIKSITALDSDSLEGSNPEGNDWLDGGAGNDLLEGGYGQDVLIGGTGDDILIGDYTQATTITAGTDETLDETIALNPDGSISDLAENNNGFGVEGNSESGVSSQIGFSFIDDGASDISGESETLCIAVDDNTAAANLSVDKLFADEAFNGANEVGVWTVFDQGVEVAKGYFTAGEMDDATLATYGIDPTADNIKVLEQGDDCCHGEFTISPSDTANTTFDEIQLSAAKGTFDKSGFGATDASDYYLSSITTYQMDDLLVGGEGNDLIAGGQGFDVIDAGEGNDLIHDNGNDYIDGGDGFDVVTTQKVGYFYSETNVAESVKHAVDFEVTQSSKLQNIEAVIGTDQQDTLLLDLNVVNESTQSLTGQSSDVFFASNIEQLTLANDDFQLAAVNEAHVADLDSALQSHLEQLGVDGAIYSYTFANGSDTVSVYSDVEWDYLEPEIGV</sequence>
<keyword evidence="2" id="KW-0964">Secreted</keyword>
<dbReference type="InterPro" id="IPR001343">
    <property type="entry name" value="Hemolysn_Ca-bd"/>
</dbReference>
<evidence type="ECO:0000256" key="1">
    <source>
        <dbReference type="ARBA" id="ARBA00004613"/>
    </source>
</evidence>
<evidence type="ECO:0000313" key="5">
    <source>
        <dbReference type="Proteomes" id="UP000095131"/>
    </source>
</evidence>
<dbReference type="PRINTS" id="PR00313">
    <property type="entry name" value="CABNDNGRPT"/>
</dbReference>
<evidence type="ECO:0000256" key="3">
    <source>
        <dbReference type="ARBA" id="ARBA00022837"/>
    </source>
</evidence>
<comment type="subcellular location">
    <subcellularLocation>
        <location evidence="1">Secreted</location>
    </subcellularLocation>
</comment>
<proteinExistence type="predicted"/>
<name>A0A1E3WMI9_9VIBR</name>
<dbReference type="AlphaFoldDB" id="A0A1E3WMI9"/>
<dbReference type="SUPFAM" id="SSF51120">
    <property type="entry name" value="beta-Roll"/>
    <property type="match status" value="3"/>
</dbReference>
<dbReference type="PANTHER" id="PTHR38340">
    <property type="entry name" value="S-LAYER PROTEIN"/>
    <property type="match status" value="1"/>
</dbReference>
<dbReference type="RefSeq" id="WP_069446411.1">
    <property type="nucleotide sequence ID" value="NZ_MDCJ01000002.1"/>
</dbReference>
<dbReference type="Pfam" id="PF00353">
    <property type="entry name" value="HemolysinCabind"/>
    <property type="match status" value="5"/>
</dbReference>
<protein>
    <submittedName>
        <fullName evidence="4">Serralysin</fullName>
        <ecNumber evidence="4">3.4.24.40</ecNumber>
    </submittedName>
</protein>
<organism evidence="4 5">
    <name type="scientific">Vibrio scophthalmi</name>
    <dbReference type="NCBI Taxonomy" id="45658"/>
    <lineage>
        <taxon>Bacteria</taxon>
        <taxon>Pseudomonadati</taxon>
        <taxon>Pseudomonadota</taxon>
        <taxon>Gammaproteobacteria</taxon>
        <taxon>Vibrionales</taxon>
        <taxon>Vibrionaceae</taxon>
        <taxon>Vibrio</taxon>
    </lineage>
</organism>
<dbReference type="PATRIC" id="fig|45658.8.peg.1247"/>
<comment type="caution">
    <text evidence="4">The sequence shown here is derived from an EMBL/GenBank/DDBJ whole genome shotgun (WGS) entry which is preliminary data.</text>
</comment>
<dbReference type="Proteomes" id="UP000095131">
    <property type="component" value="Unassembled WGS sequence"/>
</dbReference>
<evidence type="ECO:0000313" key="4">
    <source>
        <dbReference type="EMBL" id="ODS10993.1"/>
    </source>
</evidence>
<accession>A0A1E3WMI9</accession>
<gene>
    <name evidence="4" type="ORF">VSF3289_01254</name>
</gene>
<dbReference type="PROSITE" id="PS00330">
    <property type="entry name" value="HEMOLYSIN_CALCIUM"/>
    <property type="match status" value="3"/>
</dbReference>
<dbReference type="EMBL" id="MDCJ01000002">
    <property type="protein sequence ID" value="ODS10993.1"/>
    <property type="molecule type" value="Genomic_DNA"/>
</dbReference>
<evidence type="ECO:0000256" key="2">
    <source>
        <dbReference type="ARBA" id="ARBA00022525"/>
    </source>
</evidence>
<keyword evidence="4" id="KW-0378">Hydrolase</keyword>
<dbReference type="InterPro" id="IPR050557">
    <property type="entry name" value="RTX_toxin/Mannuronan_C5-epim"/>
</dbReference>
<dbReference type="EC" id="3.4.24.40" evidence="4"/>
<reference evidence="4 5" key="1">
    <citation type="submission" date="2016-08" db="EMBL/GenBank/DDBJ databases">
        <title>Genome sequencing of Vibrio scophthalmi strain FP3289, an isolated from Paralichthys olivaceus.</title>
        <authorList>
            <person name="Han H.-J."/>
        </authorList>
    </citation>
    <scope>NUCLEOTIDE SEQUENCE [LARGE SCALE GENOMIC DNA]</scope>
    <source>
        <strain evidence="4 5">FP3289</strain>
    </source>
</reference>
<dbReference type="InterPro" id="IPR018511">
    <property type="entry name" value="Hemolysin-typ_Ca-bd_CS"/>
</dbReference>
<dbReference type="InterPro" id="IPR011049">
    <property type="entry name" value="Serralysin-like_metalloprot_C"/>
</dbReference>
<dbReference type="OrthoDB" id="5906105at2"/>
<keyword evidence="3" id="KW-0106">Calcium</keyword>